<dbReference type="EMBL" id="LMAI01000006">
    <property type="protein sequence ID" value="KUJ55410.1"/>
    <property type="molecule type" value="Genomic_DNA"/>
</dbReference>
<keyword evidence="3 9" id="KW-0812">Transmembrane</keyword>
<dbReference type="NCBIfam" id="TIGR01104">
    <property type="entry name" value="V_PPase"/>
    <property type="match status" value="1"/>
</dbReference>
<comment type="caution">
    <text evidence="11">The sequence shown here is derived from an EMBL/GenBank/DDBJ whole genome shotgun (WGS) entry which is preliminary data.</text>
</comment>
<dbReference type="GO" id="GO:0012505">
    <property type="term" value="C:endomembrane system"/>
    <property type="evidence" value="ECO:0007669"/>
    <property type="project" value="UniProtKB-SubCell"/>
</dbReference>
<dbReference type="PROSITE" id="PS51123">
    <property type="entry name" value="OMPA_2"/>
    <property type="match status" value="1"/>
</dbReference>
<comment type="cofactor">
    <cofactor evidence="9">
        <name>Mg(2+)</name>
        <dbReference type="ChEBI" id="CHEBI:18420"/>
    </cofactor>
</comment>
<feature type="transmembrane region" description="Helical" evidence="9">
    <location>
        <begin position="488"/>
        <end position="510"/>
    </location>
</feature>
<dbReference type="GO" id="GO:0004427">
    <property type="term" value="F:inorganic diphosphate phosphatase activity"/>
    <property type="evidence" value="ECO:0007669"/>
    <property type="project" value="UniProtKB-UniRule"/>
</dbReference>
<protein>
    <recommendedName>
        <fullName evidence="9">Putative K(+)-stimulated pyrophosphate-energized sodium pump</fullName>
        <ecNumber evidence="9">7.2.3.1</ecNumber>
    </recommendedName>
    <alternativeName>
        <fullName evidence="9">Membrane-bound sodium-translocating pyrophosphatase</fullName>
    </alternativeName>
    <alternativeName>
        <fullName evidence="9">Pyrophosphate-energized inorganic pyrophosphatase</fullName>
        <shortName evidence="9">Na(+)-PPase</shortName>
    </alternativeName>
</protein>
<comment type="subunit">
    <text evidence="9">Homodimer.</text>
</comment>
<dbReference type="GO" id="GO:0005886">
    <property type="term" value="C:plasma membrane"/>
    <property type="evidence" value="ECO:0007669"/>
    <property type="project" value="UniProtKB-SubCell"/>
</dbReference>
<dbReference type="GO" id="GO:0000287">
    <property type="term" value="F:magnesium ion binding"/>
    <property type="evidence" value="ECO:0007669"/>
    <property type="project" value="UniProtKB-UniRule"/>
</dbReference>
<keyword evidence="4 9" id="KW-0460">Magnesium</keyword>
<keyword evidence="8 9" id="KW-0472">Membrane</keyword>
<dbReference type="PANTHER" id="PTHR31998">
    <property type="entry name" value="K(+)-INSENSITIVE PYROPHOSPHATE-ENERGIZED PROTON PUMP"/>
    <property type="match status" value="1"/>
</dbReference>
<feature type="transmembrane region" description="Helical" evidence="9">
    <location>
        <begin position="345"/>
        <end position="366"/>
    </location>
</feature>
<comment type="activity regulation">
    <text evidence="9">Requires K(+) for maximal activity.</text>
</comment>
<evidence type="ECO:0000256" key="5">
    <source>
        <dbReference type="ARBA" id="ARBA00022967"/>
    </source>
</evidence>
<dbReference type="AlphaFoldDB" id="A0A117KB87"/>
<dbReference type="Pfam" id="PF00691">
    <property type="entry name" value="OmpA"/>
    <property type="match status" value="1"/>
</dbReference>
<keyword evidence="9" id="KW-0739">Sodium transport</keyword>
<dbReference type="HAMAP" id="MF_01129">
    <property type="entry name" value="PPase_energized_pump"/>
    <property type="match status" value="1"/>
</dbReference>
<feature type="domain" description="OmpA-like" evidence="10">
    <location>
        <begin position="795"/>
        <end position="912"/>
    </location>
</feature>
<reference evidence="11 12" key="1">
    <citation type="submission" date="2015-10" db="EMBL/GenBank/DDBJ databases">
        <title>Genome sequence of Chryseobacterium greenlandense.</title>
        <authorList>
            <person name="Newman J."/>
            <person name="Fischer K."/>
            <person name="Miller J."/>
        </authorList>
    </citation>
    <scope>NUCLEOTIDE SEQUENCE [LARGE SCALE GENOMIC DNA]</scope>
    <source>
        <strain evidence="11 12">UMB34</strain>
    </source>
</reference>
<keyword evidence="6 9" id="KW-1133">Transmembrane helix</keyword>
<organism evidence="11 12">
    <name type="scientific">Chryseobacterium aquaticum subsp. greenlandense</name>
    <dbReference type="NCBI Taxonomy" id="345663"/>
    <lineage>
        <taxon>Bacteria</taxon>
        <taxon>Pseudomonadati</taxon>
        <taxon>Bacteroidota</taxon>
        <taxon>Flavobacteriia</taxon>
        <taxon>Flavobacteriales</taxon>
        <taxon>Weeksellaceae</taxon>
        <taxon>Chryseobacterium group</taxon>
        <taxon>Chryseobacterium</taxon>
    </lineage>
</organism>
<evidence type="ECO:0000256" key="8">
    <source>
        <dbReference type="ARBA" id="ARBA00023136"/>
    </source>
</evidence>
<evidence type="ECO:0000259" key="10">
    <source>
        <dbReference type="PROSITE" id="PS51123"/>
    </source>
</evidence>
<feature type="transmembrane region" description="Helical" evidence="9">
    <location>
        <begin position="80"/>
        <end position="104"/>
    </location>
</feature>
<feature type="transmembrane region" description="Helical" evidence="9">
    <location>
        <begin position="522"/>
        <end position="550"/>
    </location>
</feature>
<dbReference type="Gene3D" id="3.30.1330.60">
    <property type="entry name" value="OmpA-like domain"/>
    <property type="match status" value="1"/>
</dbReference>
<evidence type="ECO:0000313" key="11">
    <source>
        <dbReference type="EMBL" id="KUJ55410.1"/>
    </source>
</evidence>
<dbReference type="EC" id="7.2.3.1" evidence="9"/>
<dbReference type="GO" id="GO:0030955">
    <property type="term" value="F:potassium ion binding"/>
    <property type="evidence" value="ECO:0007669"/>
    <property type="project" value="UniProtKB-UniRule"/>
</dbReference>
<sequence length="912" mass="95885">MNLFYLVPIFGVIALLYTFLQSNWVTRQNAGNERMKVISGHIADGAMAFLKAEYKILTYFVVIVAVLLAIMGTTNENSHWSISIAFIIGAVFSALAGFIGMKIATKANVRTAEAAKTSLAKALKVSFAGGSVMGMGVAGLAVLGLGALYLIIKQIFAPDSLVDSHEMERTIEILTGFSLGAESIALFARVGGGIYTKAADVGADLVGKVEAGIPEDDPRNPATIADNVGDNVGDVAGMGADLFGSYVATVLATTVLGRETISEDSFGGFAPILLPMLIAGTGIIFSMIGTLFVKISDNEESSTSSVQNALNLGNWGSIVITAISSYFLVNYLLPEKMVLRGLEFTKMGVFGAIMVGLIVGTLMSIITEYYTAMGKRPVQSIVKQSSTGHATNIIGGLSVGMESTFLPIIVLAGGIYGSYLCAGLYGVAIAAAGMMATTAMQLAIDAFGPIADNAGGIAEMSELPKEVREKTDILDAVGNTTAATGKGFAIASAALTALALFAAFVGIAGIDGIDIYRADVLAGLFVGGMIPFIFSSLAITAVGQAAMAMVEEVRRQFREIPGILEGKAEPEYEKCVAISTDASIKKMMLPGAIAIISPLLVGFIFGPEVLGGFLAGATVCGVLMGMFQNNAGGAWDNAKKSFEKGAKINGETYYKGSDPHKASVTGDTVGDPFKDTSGPSMNILIKLMSIVSLVIAPTLAVMHKDKIDANRQAKIASLTGGVARTHSTNQNIAGNNVVVAPAEIVGQLNEDGDFVYNTGNIQEIQLKGGKTISLGDQSQLYVMYDQIKNKKQTVLDPNAWFTIENLYFETGSSDLKAGSEAQLMNLAEILNAYPNLKIKLGGYTDNSGSEASNMKLSNLRAQTAKLKLLEFGIAADRVEAEGYGSQYPVCAANDTEECMAKNRRIDVRVISL</sequence>
<name>A0A117KB87_9FLAO</name>
<keyword evidence="9" id="KW-0915">Sodium</keyword>
<dbReference type="CDD" id="cd07185">
    <property type="entry name" value="OmpA_C-like"/>
    <property type="match status" value="1"/>
</dbReference>
<dbReference type="NCBIfam" id="NF001960">
    <property type="entry name" value="PRK00733.3-5"/>
    <property type="match status" value="1"/>
</dbReference>
<evidence type="ECO:0000313" key="12">
    <source>
        <dbReference type="Proteomes" id="UP000054388"/>
    </source>
</evidence>
<feature type="transmembrane region" description="Helical" evidence="9">
    <location>
        <begin position="125"/>
        <end position="152"/>
    </location>
</feature>
<comment type="function">
    <text evidence="9">Sodium pump that utilizes the energy of pyrophosphate hydrolysis as the driving force for Na(+) movement across the membrane.</text>
</comment>
<feature type="transmembrane region" description="Helical" evidence="9">
    <location>
        <begin position="405"/>
        <end position="432"/>
    </location>
</feature>
<evidence type="ECO:0000256" key="2">
    <source>
        <dbReference type="ARBA" id="ARBA00022448"/>
    </source>
</evidence>
<evidence type="ECO:0000256" key="4">
    <source>
        <dbReference type="ARBA" id="ARBA00022842"/>
    </source>
</evidence>
<dbReference type="InterPro" id="IPR004131">
    <property type="entry name" value="PPase-energised_H-pump"/>
</dbReference>
<evidence type="ECO:0000256" key="1">
    <source>
        <dbReference type="ARBA" id="ARBA00004127"/>
    </source>
</evidence>
<comment type="caution">
    <text evidence="9">Lacks conserved residue(s) required for the propagation of feature annotation.</text>
</comment>
<keyword evidence="9" id="KW-0630">Potassium</keyword>
<dbReference type="PRINTS" id="PR01021">
    <property type="entry name" value="OMPADOMAIN"/>
</dbReference>
<comment type="subcellular location">
    <subcellularLocation>
        <location evidence="9">Cell membrane</location>
        <topology evidence="9">Multi-pass membrane protein</topology>
    </subcellularLocation>
    <subcellularLocation>
        <location evidence="1">Endomembrane system</location>
        <topology evidence="1">Multi-pass membrane protein</topology>
    </subcellularLocation>
</comment>
<evidence type="ECO:0000256" key="3">
    <source>
        <dbReference type="ARBA" id="ARBA00022692"/>
    </source>
</evidence>
<comment type="catalytic activity">
    <reaction evidence="9">
        <text>Na(+)(in) + diphosphate + H2O = Na(+)(out) + 2 phosphate + H(+)</text>
        <dbReference type="Rhea" id="RHEA:57884"/>
        <dbReference type="ChEBI" id="CHEBI:15377"/>
        <dbReference type="ChEBI" id="CHEBI:15378"/>
        <dbReference type="ChEBI" id="CHEBI:29101"/>
        <dbReference type="ChEBI" id="CHEBI:33019"/>
        <dbReference type="ChEBI" id="CHEBI:43474"/>
        <dbReference type="EC" id="7.2.3.1"/>
    </reaction>
</comment>
<evidence type="ECO:0000256" key="6">
    <source>
        <dbReference type="ARBA" id="ARBA00022989"/>
    </source>
</evidence>
<keyword evidence="9" id="KW-1003">Cell membrane</keyword>
<dbReference type="NCBIfam" id="NF001955">
    <property type="entry name" value="PRK00733.2-4"/>
    <property type="match status" value="1"/>
</dbReference>
<dbReference type="Pfam" id="PF03030">
    <property type="entry name" value="H_PPase"/>
    <property type="match status" value="1"/>
</dbReference>
<feature type="transmembrane region" description="Helical" evidence="9">
    <location>
        <begin position="312"/>
        <end position="333"/>
    </location>
</feature>
<dbReference type="InterPro" id="IPR006664">
    <property type="entry name" value="OMP_bac"/>
</dbReference>
<dbReference type="SUPFAM" id="SSF103088">
    <property type="entry name" value="OmpA-like"/>
    <property type="match status" value="1"/>
</dbReference>
<dbReference type="Proteomes" id="UP000054388">
    <property type="component" value="Unassembled WGS sequence"/>
</dbReference>
<keyword evidence="2 9" id="KW-0813">Transport</keyword>
<feature type="transmembrane region" description="Helical" evidence="9">
    <location>
        <begin position="235"/>
        <end position="257"/>
    </location>
</feature>
<dbReference type="InterPro" id="IPR036737">
    <property type="entry name" value="OmpA-like_sf"/>
</dbReference>
<dbReference type="InterPro" id="IPR006665">
    <property type="entry name" value="OmpA-like"/>
</dbReference>
<feature type="transmembrane region" description="Helical" evidence="9">
    <location>
        <begin position="683"/>
        <end position="702"/>
    </location>
</feature>
<dbReference type="GO" id="GO:0006814">
    <property type="term" value="P:sodium ion transport"/>
    <property type="evidence" value="ECO:0007669"/>
    <property type="project" value="UniProtKB-UniRule"/>
</dbReference>
<proteinExistence type="inferred from homology"/>
<dbReference type="GO" id="GO:0009678">
    <property type="term" value="F:diphosphate hydrolysis-driven proton transmembrane transporter activity"/>
    <property type="evidence" value="ECO:0007669"/>
    <property type="project" value="UniProtKB-UniRule"/>
</dbReference>
<keyword evidence="7 9" id="KW-0406">Ion transport</keyword>
<dbReference type="RefSeq" id="WP_059136964.1">
    <property type="nucleotide sequence ID" value="NZ_LMAI01000006.1"/>
</dbReference>
<accession>A0A117KB87</accession>
<comment type="similarity">
    <text evidence="9">Belongs to the H(+)-translocating pyrophosphatase (TC 3.A.10) family. K(+)-stimulated subfamily.</text>
</comment>
<gene>
    <name evidence="9" type="primary">hppA</name>
    <name evidence="11" type="ORF">AR686_11380</name>
</gene>
<evidence type="ECO:0000256" key="7">
    <source>
        <dbReference type="ARBA" id="ARBA00023065"/>
    </source>
</evidence>
<feature type="transmembrane region" description="Helical" evidence="9">
    <location>
        <begin position="56"/>
        <end position="74"/>
    </location>
</feature>
<feature type="transmembrane region" description="Helical" evidence="9">
    <location>
        <begin position="6"/>
        <end position="26"/>
    </location>
</feature>
<evidence type="ECO:0000256" key="9">
    <source>
        <dbReference type="HAMAP-Rule" id="MF_01129"/>
    </source>
</evidence>
<feature type="transmembrane region" description="Helical" evidence="9">
    <location>
        <begin position="269"/>
        <end position="292"/>
    </location>
</feature>
<keyword evidence="5 9" id="KW-1278">Translocase</keyword>
<feature type="site" description="Determinant of potassium dependence" evidence="9">
    <location>
        <position position="482"/>
    </location>
</feature>